<evidence type="ECO:0000313" key="4">
    <source>
        <dbReference type="Proteomes" id="UP001597307"/>
    </source>
</evidence>
<sequence>MSGTHTGGPPSYESPRTEAEDRAANESLGSLLGDVSRDLSTLMRQELELAKAELRESGTKAGKGAGMFGGAAIAGHFVLLFLSLALMWALDGLVGLGWSAVIVAVIWGIIAAVLALTGKKELKSVRGMPATAETVKDIPPTLKPGEPTP</sequence>
<keyword evidence="2" id="KW-0812">Transmembrane</keyword>
<organism evidence="3 4">
    <name type="scientific">Arthrobacter flavus</name>
    <dbReference type="NCBI Taxonomy" id="95172"/>
    <lineage>
        <taxon>Bacteria</taxon>
        <taxon>Bacillati</taxon>
        <taxon>Actinomycetota</taxon>
        <taxon>Actinomycetes</taxon>
        <taxon>Micrococcales</taxon>
        <taxon>Micrococcaceae</taxon>
        <taxon>Arthrobacter</taxon>
    </lineage>
</organism>
<evidence type="ECO:0000256" key="2">
    <source>
        <dbReference type="SAM" id="Phobius"/>
    </source>
</evidence>
<keyword evidence="4" id="KW-1185">Reference proteome</keyword>
<feature type="transmembrane region" description="Helical" evidence="2">
    <location>
        <begin position="96"/>
        <end position="116"/>
    </location>
</feature>
<accession>A0ABW4Q8X8</accession>
<feature type="transmembrane region" description="Helical" evidence="2">
    <location>
        <begin position="65"/>
        <end position="90"/>
    </location>
</feature>
<dbReference type="InterPro" id="IPR009937">
    <property type="entry name" value="Phage_holin_3_6"/>
</dbReference>
<evidence type="ECO:0000256" key="1">
    <source>
        <dbReference type="SAM" id="MobiDB-lite"/>
    </source>
</evidence>
<dbReference type="Proteomes" id="UP001597307">
    <property type="component" value="Unassembled WGS sequence"/>
</dbReference>
<dbReference type="RefSeq" id="WP_343878915.1">
    <property type="nucleotide sequence ID" value="NZ_BAAAIJ010000032.1"/>
</dbReference>
<gene>
    <name evidence="3" type="ORF">ACFSFX_11145</name>
</gene>
<keyword evidence="2" id="KW-1133">Transmembrane helix</keyword>
<keyword evidence="2" id="KW-0472">Membrane</keyword>
<dbReference type="EMBL" id="JBHUGA010000040">
    <property type="protein sequence ID" value="MFD1847152.1"/>
    <property type="molecule type" value="Genomic_DNA"/>
</dbReference>
<proteinExistence type="predicted"/>
<dbReference type="Pfam" id="PF07332">
    <property type="entry name" value="Phage_holin_3_6"/>
    <property type="match status" value="1"/>
</dbReference>
<name>A0ABW4Q8X8_9MICC</name>
<reference evidence="4" key="1">
    <citation type="journal article" date="2019" name="Int. J. Syst. Evol. Microbiol.">
        <title>The Global Catalogue of Microorganisms (GCM) 10K type strain sequencing project: providing services to taxonomists for standard genome sequencing and annotation.</title>
        <authorList>
            <consortium name="The Broad Institute Genomics Platform"/>
            <consortium name="The Broad Institute Genome Sequencing Center for Infectious Disease"/>
            <person name="Wu L."/>
            <person name="Ma J."/>
        </authorList>
    </citation>
    <scope>NUCLEOTIDE SEQUENCE [LARGE SCALE GENOMIC DNA]</scope>
    <source>
        <strain evidence="4">JCM 11496</strain>
    </source>
</reference>
<evidence type="ECO:0000313" key="3">
    <source>
        <dbReference type="EMBL" id="MFD1847152.1"/>
    </source>
</evidence>
<feature type="region of interest" description="Disordered" evidence="1">
    <location>
        <begin position="1"/>
        <end position="23"/>
    </location>
</feature>
<comment type="caution">
    <text evidence="3">The sequence shown here is derived from an EMBL/GenBank/DDBJ whole genome shotgun (WGS) entry which is preliminary data.</text>
</comment>
<protein>
    <submittedName>
        <fullName evidence="3">Phage holin family protein</fullName>
    </submittedName>
</protein>